<evidence type="ECO:0000259" key="4">
    <source>
        <dbReference type="Pfam" id="PF02885"/>
    </source>
</evidence>
<evidence type="ECO:0000313" key="5">
    <source>
        <dbReference type="EMBL" id="TSJ45825.1"/>
    </source>
</evidence>
<dbReference type="EC" id="2.4.2.18" evidence="5"/>
<dbReference type="InterPro" id="IPR036320">
    <property type="entry name" value="Glycosyl_Trfase_fam3_N_dom_sf"/>
</dbReference>
<name>A0A556N170_9FLAO</name>
<dbReference type="Gene3D" id="1.20.970.10">
    <property type="entry name" value="Transferase, Pyrimidine Nucleoside Phosphorylase, Chain C"/>
    <property type="match status" value="1"/>
</dbReference>
<dbReference type="PANTHER" id="PTHR43285">
    <property type="entry name" value="ANTHRANILATE PHOSPHORIBOSYLTRANSFERASE"/>
    <property type="match status" value="1"/>
</dbReference>
<comment type="caution">
    <text evidence="5">The sequence shown here is derived from an EMBL/GenBank/DDBJ whole genome shotgun (WGS) entry which is preliminary data.</text>
</comment>
<accession>A0A556N170</accession>
<dbReference type="GO" id="GO:0000162">
    <property type="term" value="P:L-tryptophan biosynthetic process"/>
    <property type="evidence" value="ECO:0007669"/>
    <property type="project" value="InterPro"/>
</dbReference>
<keyword evidence="6" id="KW-1185">Reference proteome</keyword>
<feature type="domain" description="Glycosyl transferase family 3 N-terminal" evidence="4">
    <location>
        <begin position="2"/>
        <end position="63"/>
    </location>
</feature>
<dbReference type="PANTHER" id="PTHR43285:SF2">
    <property type="entry name" value="ANTHRANILATE PHOSPHORIBOSYLTRANSFERASE"/>
    <property type="match status" value="1"/>
</dbReference>
<dbReference type="EMBL" id="VLPL01000003">
    <property type="protein sequence ID" value="TSJ45825.1"/>
    <property type="molecule type" value="Genomic_DNA"/>
</dbReference>
<dbReference type="NCBIfam" id="TIGR01245">
    <property type="entry name" value="trpD"/>
    <property type="match status" value="1"/>
</dbReference>
<keyword evidence="1 5" id="KW-0328">Glycosyltransferase</keyword>
<gene>
    <name evidence="5" type="primary">trpD</name>
    <name evidence="5" type="ORF">FO442_08745</name>
</gene>
<dbReference type="SUPFAM" id="SSF52418">
    <property type="entry name" value="Nucleoside phosphorylase/phosphoribosyltransferase catalytic domain"/>
    <property type="match status" value="1"/>
</dbReference>
<keyword evidence="2 5" id="KW-0808">Transferase</keyword>
<dbReference type="GO" id="GO:0004048">
    <property type="term" value="F:anthranilate phosphoribosyltransferase activity"/>
    <property type="evidence" value="ECO:0007669"/>
    <property type="project" value="UniProtKB-EC"/>
</dbReference>
<reference evidence="5 6" key="1">
    <citation type="submission" date="2019-07" db="EMBL/GenBank/DDBJ databases">
        <authorList>
            <person name="Huq M.A."/>
        </authorList>
    </citation>
    <scope>NUCLEOTIDE SEQUENCE [LARGE SCALE GENOMIC DNA]</scope>
    <source>
        <strain evidence="5 6">MAH-3</strain>
    </source>
</reference>
<proteinExistence type="predicted"/>
<dbReference type="OrthoDB" id="9806430at2"/>
<dbReference type="Pfam" id="PF02885">
    <property type="entry name" value="Glycos_trans_3N"/>
    <property type="match status" value="1"/>
</dbReference>
<dbReference type="Pfam" id="PF00591">
    <property type="entry name" value="Glycos_transf_3"/>
    <property type="match status" value="1"/>
</dbReference>
<dbReference type="AlphaFoldDB" id="A0A556N170"/>
<dbReference type="InterPro" id="IPR017459">
    <property type="entry name" value="Glycosyl_Trfase_fam3_N_dom"/>
</dbReference>
<evidence type="ECO:0000259" key="3">
    <source>
        <dbReference type="Pfam" id="PF00591"/>
    </source>
</evidence>
<dbReference type="Proteomes" id="UP000316008">
    <property type="component" value="Unassembled WGS sequence"/>
</dbReference>
<feature type="domain" description="Glycosyl transferase family 3" evidence="3">
    <location>
        <begin position="72"/>
        <end position="317"/>
    </location>
</feature>
<dbReference type="InterPro" id="IPR005940">
    <property type="entry name" value="Anthranilate_Pribosyl_Tfrase"/>
</dbReference>
<organism evidence="5 6">
    <name type="scientific">Fluviicola chungangensis</name>
    <dbReference type="NCBI Taxonomy" id="2597671"/>
    <lineage>
        <taxon>Bacteria</taxon>
        <taxon>Pseudomonadati</taxon>
        <taxon>Bacteroidota</taxon>
        <taxon>Flavobacteriia</taxon>
        <taxon>Flavobacteriales</taxon>
        <taxon>Crocinitomicaceae</taxon>
        <taxon>Fluviicola</taxon>
    </lineage>
</organism>
<evidence type="ECO:0000256" key="2">
    <source>
        <dbReference type="ARBA" id="ARBA00022679"/>
    </source>
</evidence>
<dbReference type="InterPro" id="IPR035902">
    <property type="entry name" value="Nuc_phospho_transferase"/>
</dbReference>
<dbReference type="GO" id="GO:0005829">
    <property type="term" value="C:cytosol"/>
    <property type="evidence" value="ECO:0007669"/>
    <property type="project" value="TreeGrafter"/>
</dbReference>
<dbReference type="SUPFAM" id="SSF47648">
    <property type="entry name" value="Nucleoside phosphorylase/phosphoribosyltransferase N-terminal domain"/>
    <property type="match status" value="1"/>
</dbReference>
<protein>
    <submittedName>
        <fullName evidence="5">Anthranilate phosphoribosyltransferase</fullName>
        <ecNumber evidence="5">2.4.2.18</ecNumber>
    </submittedName>
</protein>
<dbReference type="Gene3D" id="3.40.1030.10">
    <property type="entry name" value="Nucleoside phosphorylase/phosphoribosyltransferase catalytic domain"/>
    <property type="match status" value="1"/>
</dbReference>
<evidence type="ECO:0000313" key="6">
    <source>
        <dbReference type="Proteomes" id="UP000316008"/>
    </source>
</evidence>
<sequence>MNYLKKLINNGTLSREEARSCMIQIGKKEISDVQIVAVLTSIQQRGVRLSELEGFRDALIELAKPLHLQTERSIDCCGTGGDGKNTFNISTLTSFILASMGYKVVKHGNYGVSSLCGSSTVLEYLGYEFSSNPEELQRQLDRNNICFIHAPLFHEALHHVAPLRKALGIVTLFNGLGPLVSPHHSTNQLTGTYSLELAKQYQHILKSKHTHFAVLHGLSGYDELTFIGGTRVLKTTGDELIETAPNKLPINPNEISGGNSVAESAHIFTSILSGAGTKSQNTVLAGNVALAIQTFEPGLAFDHAFGQAFEHIQSGKSFYTFKKTCL</sequence>
<dbReference type="InterPro" id="IPR000312">
    <property type="entry name" value="Glycosyl_Trfase_fam3"/>
</dbReference>
<dbReference type="RefSeq" id="WP_144332780.1">
    <property type="nucleotide sequence ID" value="NZ_VLPL01000003.1"/>
</dbReference>
<evidence type="ECO:0000256" key="1">
    <source>
        <dbReference type="ARBA" id="ARBA00022676"/>
    </source>
</evidence>